<comment type="similarity">
    <text evidence="2">Belongs to the bacterial PQQ dehydrogenase family.</text>
</comment>
<dbReference type="AlphaFoldDB" id="A0A2A5WFS7"/>
<comment type="cofactor">
    <cofactor evidence="1">
        <name>pyrroloquinoline quinone</name>
        <dbReference type="ChEBI" id="CHEBI:58442"/>
    </cofactor>
</comment>
<evidence type="ECO:0000256" key="9">
    <source>
        <dbReference type="SAM" id="MobiDB-lite"/>
    </source>
</evidence>
<dbReference type="SUPFAM" id="SSF50998">
    <property type="entry name" value="Quinoprotein alcohol dehydrogenase-like"/>
    <property type="match status" value="1"/>
</dbReference>
<sequence length="725" mass="78657">MNQCNSPQRPEAKTTLFAAITIILTSMSTTIVTAQESNQSDGFTVDQASRGGEVYERECAACHRSDFQGSFEAPQLAGPNFLNNWAELSPAELFDRIKASMPVDQPGRLSDQAYVDIVAYLLGANGVSASDFELSITAATSISALIASRATVSDVREPEERAQLRPPQGQPQTAPAGLRISGTVPNFTPVSDAMLRSPSPEDWLMIRGNYQAWSYSSLDEINRDNVQDLELAWTWSMAEGGWNAPSPLVHNGIIYLTNYGNIVQALDGRTGDLIWEHEFGIESQGYSGMSRNLAIYEDKIFFATSDTRMVALDAATGELQWTMRFGDITQGHQSTSGPVIVRGTIVQGLNGCERFSPVGCYISGIDVDTGQSLWTFNTVAQSDEPGGDTWANLPNEIRGGGDTWITGSYDPELDLVYYGVAQPKPWVAASRGMTVEDAALYTNSTLALRPEDGSLAWHFQYVPGETLDLDEVYERVLVDVGGRSVVFSIGKHGILWKLDRATGEFLDFKETIYQDVFENIDQNTGAVTYRADIRNAGINEAISSCPSTAGGKNWHPMSYHPGEGILIIPLAQTCMQMTGAEISLVEGSGGVGIRSRPFLEMPGTNGNLGKLAAFDVETMEEVWSFEQRASFLTGVLSTAGGVAFVGDLDRRFRAVDVKTGAELWQTRLGTSVQGFPVSFQIDGTQYIAVSTGLGGGSPRLGPASLAPEINYPRSGNALHVFRIRD</sequence>
<dbReference type="InterPro" id="IPR002372">
    <property type="entry name" value="PQQ_rpt_dom"/>
</dbReference>
<dbReference type="SUPFAM" id="SSF46626">
    <property type="entry name" value="Cytochrome c"/>
    <property type="match status" value="1"/>
</dbReference>
<keyword evidence="5" id="KW-0732">Signal</keyword>
<dbReference type="Gene3D" id="2.140.10.10">
    <property type="entry name" value="Quinoprotein alcohol dehydrogenase-like superfamily"/>
    <property type="match status" value="1"/>
</dbReference>
<evidence type="ECO:0000259" key="10">
    <source>
        <dbReference type="PROSITE" id="PS51007"/>
    </source>
</evidence>
<protein>
    <submittedName>
        <fullName evidence="11">Alcohol dehydrogenase</fullName>
    </submittedName>
</protein>
<evidence type="ECO:0000256" key="2">
    <source>
        <dbReference type="ARBA" id="ARBA00008156"/>
    </source>
</evidence>
<evidence type="ECO:0000256" key="8">
    <source>
        <dbReference type="PROSITE-ProRule" id="PRU00433"/>
    </source>
</evidence>
<evidence type="ECO:0000256" key="5">
    <source>
        <dbReference type="ARBA" id="ARBA00022729"/>
    </source>
</evidence>
<dbReference type="Gene3D" id="1.10.760.10">
    <property type="entry name" value="Cytochrome c-like domain"/>
    <property type="match status" value="1"/>
</dbReference>
<dbReference type="PANTHER" id="PTHR32303">
    <property type="entry name" value="QUINOPROTEIN ALCOHOL DEHYDROGENASE (CYTOCHROME C)"/>
    <property type="match status" value="1"/>
</dbReference>
<dbReference type="GO" id="GO:0046872">
    <property type="term" value="F:metal ion binding"/>
    <property type="evidence" value="ECO:0007669"/>
    <property type="project" value="UniProtKB-KW"/>
</dbReference>
<dbReference type="GO" id="GO:0016491">
    <property type="term" value="F:oxidoreductase activity"/>
    <property type="evidence" value="ECO:0007669"/>
    <property type="project" value="UniProtKB-KW"/>
</dbReference>
<accession>A0A2A5WFS7</accession>
<evidence type="ECO:0000256" key="1">
    <source>
        <dbReference type="ARBA" id="ARBA00001931"/>
    </source>
</evidence>
<evidence type="ECO:0000313" key="11">
    <source>
        <dbReference type="EMBL" id="PDH35261.1"/>
    </source>
</evidence>
<feature type="compositionally biased region" description="Low complexity" evidence="9">
    <location>
        <begin position="166"/>
        <end position="177"/>
    </location>
</feature>
<keyword evidence="7 8" id="KW-0408">Iron</keyword>
<dbReference type="EMBL" id="NTJZ01000001">
    <property type="protein sequence ID" value="PDH35261.1"/>
    <property type="molecule type" value="Genomic_DNA"/>
</dbReference>
<gene>
    <name evidence="11" type="ORF">CNF02_00630</name>
</gene>
<dbReference type="Pfam" id="PF13442">
    <property type="entry name" value="Cytochrome_CBB3"/>
    <property type="match status" value="1"/>
</dbReference>
<dbReference type="InterPro" id="IPR011047">
    <property type="entry name" value="Quinoprotein_ADH-like_sf"/>
</dbReference>
<evidence type="ECO:0000256" key="7">
    <source>
        <dbReference type="ARBA" id="ARBA00023004"/>
    </source>
</evidence>
<proteinExistence type="inferred from homology"/>
<evidence type="ECO:0000256" key="3">
    <source>
        <dbReference type="ARBA" id="ARBA00022617"/>
    </source>
</evidence>
<dbReference type="GO" id="GO:0020037">
    <property type="term" value="F:heme binding"/>
    <property type="evidence" value="ECO:0007669"/>
    <property type="project" value="InterPro"/>
</dbReference>
<dbReference type="SMART" id="SM00564">
    <property type="entry name" value="PQQ"/>
    <property type="match status" value="4"/>
</dbReference>
<evidence type="ECO:0000313" key="12">
    <source>
        <dbReference type="Proteomes" id="UP000219329"/>
    </source>
</evidence>
<dbReference type="Proteomes" id="UP000219329">
    <property type="component" value="Unassembled WGS sequence"/>
</dbReference>
<evidence type="ECO:0000256" key="4">
    <source>
        <dbReference type="ARBA" id="ARBA00022723"/>
    </source>
</evidence>
<keyword evidence="6" id="KW-0560">Oxidoreductase</keyword>
<dbReference type="InterPro" id="IPR009056">
    <property type="entry name" value="Cyt_c-like_dom"/>
</dbReference>
<feature type="region of interest" description="Disordered" evidence="9">
    <location>
        <begin position="155"/>
        <end position="178"/>
    </location>
</feature>
<keyword evidence="4 8" id="KW-0479">Metal-binding</keyword>
<evidence type="ECO:0000256" key="6">
    <source>
        <dbReference type="ARBA" id="ARBA00023002"/>
    </source>
</evidence>
<feature type="domain" description="Cytochrome c" evidence="10">
    <location>
        <begin position="46"/>
        <end position="125"/>
    </location>
</feature>
<dbReference type="Pfam" id="PF01011">
    <property type="entry name" value="PQQ"/>
    <property type="match status" value="2"/>
</dbReference>
<keyword evidence="3 8" id="KW-0349">Heme</keyword>
<dbReference type="InterPro" id="IPR018391">
    <property type="entry name" value="PQQ_b-propeller_rpt"/>
</dbReference>
<name>A0A2A5WFS7_9GAMM</name>
<dbReference type="GO" id="GO:0009055">
    <property type="term" value="F:electron transfer activity"/>
    <property type="evidence" value="ECO:0007669"/>
    <property type="project" value="InterPro"/>
</dbReference>
<reference evidence="11 12" key="1">
    <citation type="submission" date="2017-08" db="EMBL/GenBank/DDBJ databases">
        <title>Fine stratification of microbial communities through a metagenomic profile of the photic zone.</title>
        <authorList>
            <person name="Haro-Moreno J.M."/>
            <person name="Lopez-Perez M."/>
            <person name="De La Torre J."/>
            <person name="Picazo A."/>
            <person name="Camacho A."/>
            <person name="Rodriguez-Valera F."/>
        </authorList>
    </citation>
    <scope>NUCLEOTIDE SEQUENCE [LARGE SCALE GENOMIC DNA]</scope>
    <source>
        <strain evidence="11">MED-G28</strain>
    </source>
</reference>
<dbReference type="PROSITE" id="PS51007">
    <property type="entry name" value="CYTC"/>
    <property type="match status" value="1"/>
</dbReference>
<comment type="caution">
    <text evidence="11">The sequence shown here is derived from an EMBL/GenBank/DDBJ whole genome shotgun (WGS) entry which is preliminary data.</text>
</comment>
<organism evidence="11 12">
    <name type="scientific">OM182 bacterium MED-G28</name>
    <dbReference type="NCBI Taxonomy" id="1986256"/>
    <lineage>
        <taxon>Bacteria</taxon>
        <taxon>Pseudomonadati</taxon>
        <taxon>Pseudomonadota</taxon>
        <taxon>Gammaproteobacteria</taxon>
        <taxon>OMG group</taxon>
        <taxon>OM182 clade</taxon>
    </lineage>
</organism>
<dbReference type="InterPro" id="IPR036909">
    <property type="entry name" value="Cyt_c-like_dom_sf"/>
</dbReference>